<feature type="region of interest" description="Disordered" evidence="1">
    <location>
        <begin position="73"/>
        <end position="110"/>
    </location>
</feature>
<proteinExistence type="predicted"/>
<protein>
    <submittedName>
        <fullName evidence="2">Uncharacterized protein</fullName>
    </submittedName>
</protein>
<evidence type="ECO:0000313" key="2">
    <source>
        <dbReference type="EMBL" id="CAH3014714.1"/>
    </source>
</evidence>
<gene>
    <name evidence="2" type="ORF">PEVE_00004771</name>
</gene>
<organism evidence="2 3">
    <name type="scientific">Porites evermanni</name>
    <dbReference type="NCBI Taxonomy" id="104178"/>
    <lineage>
        <taxon>Eukaryota</taxon>
        <taxon>Metazoa</taxon>
        <taxon>Cnidaria</taxon>
        <taxon>Anthozoa</taxon>
        <taxon>Hexacorallia</taxon>
        <taxon>Scleractinia</taxon>
        <taxon>Fungiina</taxon>
        <taxon>Poritidae</taxon>
        <taxon>Porites</taxon>
    </lineage>
</organism>
<sequence length="110" mass="12088">VSRWRPFIPSEAAGKTKRVARNYLLQYSERIPQKTVSAGKDTMAKQSDHIVALTDIASGNEIGKNEPISVKCEEDPLESAEATKKSKGCRHERIETVGSDITEGSSKVDQ</sequence>
<accession>A0ABN8LGF5</accession>
<dbReference type="Proteomes" id="UP001159427">
    <property type="component" value="Unassembled WGS sequence"/>
</dbReference>
<feature type="non-terminal residue" evidence="2">
    <location>
        <position position="110"/>
    </location>
</feature>
<keyword evidence="3" id="KW-1185">Reference proteome</keyword>
<evidence type="ECO:0000256" key="1">
    <source>
        <dbReference type="SAM" id="MobiDB-lite"/>
    </source>
</evidence>
<name>A0ABN8LGF5_9CNID</name>
<reference evidence="2 3" key="1">
    <citation type="submission" date="2022-05" db="EMBL/GenBank/DDBJ databases">
        <authorList>
            <consortium name="Genoscope - CEA"/>
            <person name="William W."/>
        </authorList>
    </citation>
    <scope>NUCLEOTIDE SEQUENCE [LARGE SCALE GENOMIC DNA]</scope>
</reference>
<evidence type="ECO:0000313" key="3">
    <source>
        <dbReference type="Proteomes" id="UP001159427"/>
    </source>
</evidence>
<comment type="caution">
    <text evidence="2">The sequence shown here is derived from an EMBL/GenBank/DDBJ whole genome shotgun (WGS) entry which is preliminary data.</text>
</comment>
<dbReference type="EMBL" id="CALNXI010000013">
    <property type="protein sequence ID" value="CAH3014714.1"/>
    <property type="molecule type" value="Genomic_DNA"/>
</dbReference>
<feature type="compositionally biased region" description="Basic and acidic residues" evidence="1">
    <location>
        <begin position="81"/>
        <end position="95"/>
    </location>
</feature>
<feature type="non-terminal residue" evidence="2">
    <location>
        <position position="1"/>
    </location>
</feature>